<sequence length="168" mass="18404">MAMELESYPRFTSPSHDSSGRQSALRRLVCDFPELNPPEVLLEDDVRVGECFEMQGSYGQIGISLPEPVHISSVSLEHVSPSMVSSGRARQAPKEVEVWALLERGAVVDSRWLARPAHSFHISSSHFPPMQLPKPCSYGLLSCNSTSLECPSVSDSPSQRVPTLAPDT</sequence>
<evidence type="ECO:0000256" key="4">
    <source>
        <dbReference type="ARBA" id="ARBA00023136"/>
    </source>
</evidence>
<dbReference type="Proteomes" id="UP001556367">
    <property type="component" value="Unassembled WGS sequence"/>
</dbReference>
<dbReference type="InterPro" id="IPR012919">
    <property type="entry name" value="SUN_dom"/>
</dbReference>
<feature type="domain" description="SUN" evidence="6">
    <location>
        <begin position="4"/>
        <end position="168"/>
    </location>
</feature>
<dbReference type="Pfam" id="PF07738">
    <property type="entry name" value="Sad1_UNC"/>
    <property type="match status" value="1"/>
</dbReference>
<feature type="region of interest" description="Disordered" evidence="5">
    <location>
        <begin position="1"/>
        <end position="20"/>
    </location>
</feature>
<keyword evidence="8" id="KW-1185">Reference proteome</keyword>
<organism evidence="7 8">
    <name type="scientific">Hohenbuehelia grisea</name>
    <dbReference type="NCBI Taxonomy" id="104357"/>
    <lineage>
        <taxon>Eukaryota</taxon>
        <taxon>Fungi</taxon>
        <taxon>Dikarya</taxon>
        <taxon>Basidiomycota</taxon>
        <taxon>Agaricomycotina</taxon>
        <taxon>Agaricomycetes</taxon>
        <taxon>Agaricomycetidae</taxon>
        <taxon>Agaricales</taxon>
        <taxon>Pleurotineae</taxon>
        <taxon>Pleurotaceae</taxon>
        <taxon>Hohenbuehelia</taxon>
    </lineage>
</organism>
<proteinExistence type="predicted"/>
<reference evidence="8" key="1">
    <citation type="submission" date="2024-06" db="EMBL/GenBank/DDBJ databases">
        <title>Multi-omics analyses provide insights into the biosynthesis of the anticancer antibiotic pleurotin in Hohenbuehelia grisea.</title>
        <authorList>
            <person name="Weaver J.A."/>
            <person name="Alberti F."/>
        </authorList>
    </citation>
    <scope>NUCLEOTIDE SEQUENCE [LARGE SCALE GENOMIC DNA]</scope>
    <source>
        <strain evidence="8">T-177</strain>
    </source>
</reference>
<comment type="caution">
    <text evidence="7">The sequence shown here is derived from an EMBL/GenBank/DDBJ whole genome shotgun (WGS) entry which is preliminary data.</text>
</comment>
<keyword evidence="4" id="KW-0472">Membrane</keyword>
<gene>
    <name evidence="7" type="ORF">HGRIS_001181</name>
</gene>
<evidence type="ECO:0000256" key="1">
    <source>
        <dbReference type="ARBA" id="ARBA00004370"/>
    </source>
</evidence>
<evidence type="ECO:0000256" key="5">
    <source>
        <dbReference type="SAM" id="MobiDB-lite"/>
    </source>
</evidence>
<evidence type="ECO:0000259" key="6">
    <source>
        <dbReference type="PROSITE" id="PS51469"/>
    </source>
</evidence>
<name>A0ABR3JNJ0_9AGAR</name>
<evidence type="ECO:0000313" key="8">
    <source>
        <dbReference type="Proteomes" id="UP001556367"/>
    </source>
</evidence>
<dbReference type="PROSITE" id="PS51469">
    <property type="entry name" value="SUN"/>
    <property type="match status" value="1"/>
</dbReference>
<evidence type="ECO:0000313" key="7">
    <source>
        <dbReference type="EMBL" id="KAL0957379.1"/>
    </source>
</evidence>
<keyword evidence="2" id="KW-0812">Transmembrane</keyword>
<accession>A0ABR3JNJ0</accession>
<dbReference type="InterPro" id="IPR045119">
    <property type="entry name" value="SUN1-5"/>
</dbReference>
<dbReference type="PANTHER" id="PTHR12911">
    <property type="entry name" value="SAD1/UNC-84-LIKE PROTEIN-RELATED"/>
    <property type="match status" value="1"/>
</dbReference>
<evidence type="ECO:0000256" key="3">
    <source>
        <dbReference type="ARBA" id="ARBA00022989"/>
    </source>
</evidence>
<dbReference type="PANTHER" id="PTHR12911:SF8">
    <property type="entry name" value="KLAROID PROTEIN-RELATED"/>
    <property type="match status" value="1"/>
</dbReference>
<protein>
    <recommendedName>
        <fullName evidence="6">SUN domain-containing protein</fullName>
    </recommendedName>
</protein>
<comment type="subcellular location">
    <subcellularLocation>
        <location evidence="1">Membrane</location>
    </subcellularLocation>
</comment>
<keyword evidence="3" id="KW-1133">Transmembrane helix</keyword>
<dbReference type="Gene3D" id="2.60.120.260">
    <property type="entry name" value="Galactose-binding domain-like"/>
    <property type="match status" value="1"/>
</dbReference>
<evidence type="ECO:0000256" key="2">
    <source>
        <dbReference type="ARBA" id="ARBA00022692"/>
    </source>
</evidence>
<feature type="compositionally biased region" description="Polar residues" evidence="5">
    <location>
        <begin position="10"/>
        <end position="20"/>
    </location>
</feature>
<dbReference type="EMBL" id="JASNQZ010000005">
    <property type="protein sequence ID" value="KAL0957379.1"/>
    <property type="molecule type" value="Genomic_DNA"/>
</dbReference>